<name>A0ABS8STQ1_DATST</name>
<accession>A0ABS8STQ1</accession>
<dbReference type="Proteomes" id="UP000823775">
    <property type="component" value="Unassembled WGS sequence"/>
</dbReference>
<feature type="domain" description="RNA polymerase Rpb5 N-terminal" evidence="2">
    <location>
        <begin position="119"/>
        <end position="182"/>
    </location>
</feature>
<dbReference type="InterPro" id="IPR005571">
    <property type="entry name" value="RNA_pol_Rpb5_N"/>
</dbReference>
<proteinExistence type="predicted"/>
<organism evidence="3 4">
    <name type="scientific">Datura stramonium</name>
    <name type="common">Jimsonweed</name>
    <name type="synonym">Common thornapple</name>
    <dbReference type="NCBI Taxonomy" id="4076"/>
    <lineage>
        <taxon>Eukaryota</taxon>
        <taxon>Viridiplantae</taxon>
        <taxon>Streptophyta</taxon>
        <taxon>Embryophyta</taxon>
        <taxon>Tracheophyta</taxon>
        <taxon>Spermatophyta</taxon>
        <taxon>Magnoliopsida</taxon>
        <taxon>eudicotyledons</taxon>
        <taxon>Gunneridae</taxon>
        <taxon>Pentapetalae</taxon>
        <taxon>asterids</taxon>
        <taxon>lamiids</taxon>
        <taxon>Solanales</taxon>
        <taxon>Solanaceae</taxon>
        <taxon>Solanoideae</taxon>
        <taxon>Datureae</taxon>
        <taxon>Datura</taxon>
    </lineage>
</organism>
<evidence type="ECO:0000313" key="3">
    <source>
        <dbReference type="EMBL" id="MCD7462123.1"/>
    </source>
</evidence>
<dbReference type="PANTHER" id="PTHR10535:SF0">
    <property type="entry name" value="DNA-DIRECTED RNA POLYMERASES I, II, AND III SUBUNIT RPABC1"/>
    <property type="match status" value="1"/>
</dbReference>
<keyword evidence="4" id="KW-1185">Reference proteome</keyword>
<dbReference type="SUPFAM" id="SSF53036">
    <property type="entry name" value="Eukaryotic RPB5 N-terminal domain"/>
    <property type="match status" value="1"/>
</dbReference>
<evidence type="ECO:0000313" key="4">
    <source>
        <dbReference type="Proteomes" id="UP000823775"/>
    </source>
</evidence>
<dbReference type="InterPro" id="IPR036710">
    <property type="entry name" value="RNA_pol_Rpb5_N_sf"/>
</dbReference>
<comment type="caution">
    <text evidence="3">The sequence shown here is derived from an EMBL/GenBank/DDBJ whole genome shotgun (WGS) entry which is preliminary data.</text>
</comment>
<protein>
    <recommendedName>
        <fullName evidence="2">RNA polymerase Rpb5 N-terminal domain-containing protein</fullName>
    </recommendedName>
</protein>
<gene>
    <name evidence="3" type="ORF">HAX54_047824</name>
</gene>
<feature type="signal peptide" evidence="1">
    <location>
        <begin position="1"/>
        <end position="24"/>
    </location>
</feature>
<dbReference type="Pfam" id="PF03871">
    <property type="entry name" value="RNA_pol_Rpb5_N"/>
    <property type="match status" value="1"/>
</dbReference>
<feature type="chain" id="PRO_5045758515" description="RNA polymerase Rpb5 N-terminal domain-containing protein" evidence="1">
    <location>
        <begin position="25"/>
        <end position="250"/>
    </location>
</feature>
<dbReference type="EMBL" id="JACEIK010000780">
    <property type="protein sequence ID" value="MCD7462123.1"/>
    <property type="molecule type" value="Genomic_DNA"/>
</dbReference>
<evidence type="ECO:0000259" key="2">
    <source>
        <dbReference type="Pfam" id="PF03871"/>
    </source>
</evidence>
<dbReference type="Gene3D" id="3.40.1340.10">
    <property type="entry name" value="RNA polymerase, Rpb5, N-terminal domain"/>
    <property type="match status" value="1"/>
</dbReference>
<dbReference type="InterPro" id="IPR014381">
    <property type="entry name" value="Arch_Rpo5/euc_Rpb5"/>
</dbReference>
<evidence type="ECO:0000256" key="1">
    <source>
        <dbReference type="SAM" id="SignalP"/>
    </source>
</evidence>
<sequence>MGSTSFSIFLIFVVSSALSQFSFSNPTPIVTLMDRLSSAHVPNMTVTCKIKTGLPLLGVTAGISQDFSFEAGITNDIYVCFARWGDLWTDFNAYDPIKADKDQLTVLQSIRMDCTSTAKGYLVGEFEINMSKDQFLEVDENMRDDLVIQKAKRSNSSEQIYVFFLEEAKTGVRLLKTYIERMKKENVFHAILVAQQNLTHYARSFISETSLRSSTWRFPGLRAPTACKCIQMPRCYNGLPSPSHCRKAGC</sequence>
<reference evidence="3 4" key="1">
    <citation type="journal article" date="2021" name="BMC Genomics">
        <title>Datura genome reveals duplications of psychoactive alkaloid biosynthetic genes and high mutation rate following tissue culture.</title>
        <authorList>
            <person name="Rajewski A."/>
            <person name="Carter-House D."/>
            <person name="Stajich J."/>
            <person name="Litt A."/>
        </authorList>
    </citation>
    <scope>NUCLEOTIDE SEQUENCE [LARGE SCALE GENOMIC DNA]</scope>
    <source>
        <strain evidence="3">AR-01</strain>
    </source>
</reference>
<dbReference type="PANTHER" id="PTHR10535">
    <property type="entry name" value="DNA-DIRECTED RNA POLYMERASES I, II, AND III SUBUNIT RPABC1"/>
    <property type="match status" value="1"/>
</dbReference>
<keyword evidence="1" id="KW-0732">Signal</keyword>